<feature type="compositionally biased region" description="Basic and acidic residues" evidence="1">
    <location>
        <begin position="57"/>
        <end position="76"/>
    </location>
</feature>
<feature type="region of interest" description="Disordered" evidence="1">
    <location>
        <begin position="55"/>
        <end position="87"/>
    </location>
</feature>
<gene>
    <name evidence="2" type="ORF">FBEOM_14331</name>
</gene>
<comment type="caution">
    <text evidence="2">The sequence shown here is derived from an EMBL/GenBank/DDBJ whole genome shotgun (WGS) entry which is preliminary data.</text>
</comment>
<dbReference type="EMBL" id="PVQB02001326">
    <property type="protein sequence ID" value="KAF4331889.1"/>
    <property type="molecule type" value="Genomic_DNA"/>
</dbReference>
<dbReference type="Proteomes" id="UP000730481">
    <property type="component" value="Unassembled WGS sequence"/>
</dbReference>
<organism evidence="2 3">
    <name type="scientific">Fusarium beomiforme</name>
    <dbReference type="NCBI Taxonomy" id="44412"/>
    <lineage>
        <taxon>Eukaryota</taxon>
        <taxon>Fungi</taxon>
        <taxon>Dikarya</taxon>
        <taxon>Ascomycota</taxon>
        <taxon>Pezizomycotina</taxon>
        <taxon>Sordariomycetes</taxon>
        <taxon>Hypocreomycetidae</taxon>
        <taxon>Hypocreales</taxon>
        <taxon>Nectriaceae</taxon>
        <taxon>Fusarium</taxon>
        <taxon>Fusarium burgessii species complex</taxon>
    </lineage>
</organism>
<name>A0A9P5DR95_9HYPO</name>
<reference evidence="2" key="2">
    <citation type="submission" date="2020-02" db="EMBL/GenBank/DDBJ databases">
        <title>Identification and distribution of gene clusters putatively required for synthesis of sphingolipid metabolism inhibitors in phylogenetically diverse species of the filamentous fungus Fusarium.</title>
        <authorList>
            <person name="Kim H.-S."/>
            <person name="Busman M."/>
            <person name="Brown D.W."/>
            <person name="Divon H."/>
            <person name="Uhlig S."/>
            <person name="Proctor R.H."/>
        </authorList>
    </citation>
    <scope>NUCLEOTIDE SEQUENCE</scope>
    <source>
        <strain evidence="2">NRRL 25174</strain>
    </source>
</reference>
<keyword evidence="3" id="KW-1185">Reference proteome</keyword>
<evidence type="ECO:0000313" key="2">
    <source>
        <dbReference type="EMBL" id="KAF4331889.1"/>
    </source>
</evidence>
<accession>A0A9P5DR95</accession>
<evidence type="ECO:0000313" key="3">
    <source>
        <dbReference type="Proteomes" id="UP000730481"/>
    </source>
</evidence>
<sequence length="143" mass="15522">MDFSVGRPTHKSGTISIRQTVEVSEHEAVPFLLANFPRPGEVDRELAALLSLDDFGVSDKDGSTEPGDNPHSRRQDIGPMPSLDSVTTQLYPDERGVLQAACGNGTELILCSSGSPTSLESDTENYHQVFGRSFPNLKYGLSR</sequence>
<protein>
    <submittedName>
        <fullName evidence="2">Uncharacterized protein</fullName>
    </submittedName>
</protein>
<reference evidence="2" key="1">
    <citation type="journal article" date="2017" name="Mycologia">
        <title>Fusarium algeriense, sp. nov., a novel toxigenic crown rot pathogen of durum wheat from Algeria is nested in the Fusarium burgessii species complex.</title>
        <authorList>
            <person name="Laraba I."/>
            <person name="Keddad A."/>
            <person name="Boureghda H."/>
            <person name="Abdallah N."/>
            <person name="Vaughan M.M."/>
            <person name="Proctor R.H."/>
            <person name="Busman M."/>
            <person name="O'Donnell K."/>
        </authorList>
    </citation>
    <scope>NUCLEOTIDE SEQUENCE</scope>
    <source>
        <strain evidence="2">NRRL 25174</strain>
    </source>
</reference>
<evidence type="ECO:0000256" key="1">
    <source>
        <dbReference type="SAM" id="MobiDB-lite"/>
    </source>
</evidence>
<proteinExistence type="predicted"/>
<dbReference type="AlphaFoldDB" id="A0A9P5DR95"/>